<dbReference type="Proteomes" id="UP001292079">
    <property type="component" value="Unassembled WGS sequence"/>
</dbReference>
<dbReference type="EMBL" id="JALJAT010000004">
    <property type="protein sequence ID" value="KAK4470882.1"/>
    <property type="molecule type" value="Genomic_DNA"/>
</dbReference>
<keyword evidence="2" id="KW-1185">Reference proteome</keyword>
<reference evidence="1" key="1">
    <citation type="submission" date="2022-04" db="EMBL/GenBank/DDBJ databases">
        <authorList>
            <person name="Xu L."/>
            <person name="Lv Z."/>
        </authorList>
    </citation>
    <scope>NUCLEOTIDE SEQUENCE</scope>
    <source>
        <strain evidence="1">LV_2022a</strain>
    </source>
</reference>
<comment type="caution">
    <text evidence="1">The sequence shown here is derived from an EMBL/GenBank/DDBJ whole genome shotgun (WGS) entry which is preliminary data.</text>
</comment>
<evidence type="ECO:0000313" key="1">
    <source>
        <dbReference type="EMBL" id="KAK4470882.1"/>
    </source>
</evidence>
<name>A0AAE1ZBR8_SCHME</name>
<accession>A0AAE1ZBR8</accession>
<protein>
    <submittedName>
        <fullName evidence="1">Uncharacterized protein</fullName>
    </submittedName>
</protein>
<reference evidence="1" key="2">
    <citation type="journal article" date="2023" name="Infect Dis Poverty">
        <title>Chromosome-scale genome of the human blood fluke Schistosoma mekongi and its implications for public health.</title>
        <authorList>
            <person name="Zhou M."/>
            <person name="Xu L."/>
            <person name="Xu D."/>
            <person name="Chen W."/>
            <person name="Khan J."/>
            <person name="Hu Y."/>
            <person name="Huang H."/>
            <person name="Wei H."/>
            <person name="Zhang Y."/>
            <person name="Chusongsang P."/>
            <person name="Tanasarnprasert K."/>
            <person name="Hu X."/>
            <person name="Limpanont Y."/>
            <person name="Lv Z."/>
        </authorList>
    </citation>
    <scope>NUCLEOTIDE SEQUENCE</scope>
    <source>
        <strain evidence="1">LV_2022a</strain>
    </source>
</reference>
<evidence type="ECO:0000313" key="2">
    <source>
        <dbReference type="Proteomes" id="UP001292079"/>
    </source>
</evidence>
<proteinExistence type="predicted"/>
<organism evidence="1 2">
    <name type="scientific">Schistosoma mekongi</name>
    <name type="common">Parasitic worm</name>
    <dbReference type="NCBI Taxonomy" id="38744"/>
    <lineage>
        <taxon>Eukaryota</taxon>
        <taxon>Metazoa</taxon>
        <taxon>Spiralia</taxon>
        <taxon>Lophotrochozoa</taxon>
        <taxon>Platyhelminthes</taxon>
        <taxon>Trematoda</taxon>
        <taxon>Digenea</taxon>
        <taxon>Strigeidida</taxon>
        <taxon>Schistosomatoidea</taxon>
        <taxon>Schistosomatidae</taxon>
        <taxon>Schistosoma</taxon>
    </lineage>
</organism>
<dbReference type="AlphaFoldDB" id="A0AAE1ZBR8"/>
<sequence length="174" mass="19637">MSGHPISDVISCVKSMKIEIKSLSARLNYLTRYVLQQKRQLESAFRKITSLEQSSRNPTNRSIGICHSPQSTRSVGCQFSPGLKPRVSISPSLIDVSTNSESFESLDNYLEPSNTINLPKYRKSQKRLNPDMSPLQNKCVVSGKKKKRRSSIIPAELRKTKKMVQSPSFMFLDS</sequence>
<gene>
    <name evidence="1" type="ORF">MN116_006395</name>
</gene>